<evidence type="ECO:0000259" key="4">
    <source>
        <dbReference type="Pfam" id="PF25767"/>
    </source>
</evidence>
<proteinExistence type="predicted"/>
<dbReference type="SUPFAM" id="SSF48371">
    <property type="entry name" value="ARM repeat"/>
    <property type="match status" value="1"/>
</dbReference>
<dbReference type="InterPro" id="IPR016024">
    <property type="entry name" value="ARM-type_fold"/>
</dbReference>
<dbReference type="InterPro" id="IPR021133">
    <property type="entry name" value="HEAT_type_2"/>
</dbReference>
<feature type="domain" description="Tubulin-folding cofactor D ARM repeats" evidence="4">
    <location>
        <begin position="344"/>
        <end position="549"/>
    </location>
</feature>
<dbReference type="Proteomes" id="UP000799324">
    <property type="component" value="Unassembled WGS sequence"/>
</dbReference>
<dbReference type="GO" id="GO:0007023">
    <property type="term" value="P:post-chaperonin tubulin folding pathway"/>
    <property type="evidence" value="ECO:0007669"/>
    <property type="project" value="InterPro"/>
</dbReference>
<dbReference type="PROSITE" id="PS50077">
    <property type="entry name" value="HEAT_REPEAT"/>
    <property type="match status" value="1"/>
</dbReference>
<dbReference type="PANTHER" id="PTHR12658:SF0">
    <property type="entry name" value="TUBULIN-SPECIFIC CHAPERONE D"/>
    <property type="match status" value="1"/>
</dbReference>
<protein>
    <submittedName>
        <fullName evidence="5">Uncharacterized protein</fullName>
    </submittedName>
</protein>
<feature type="repeat" description="HEAT" evidence="2">
    <location>
        <begin position="352"/>
        <end position="389"/>
    </location>
</feature>
<evidence type="ECO:0000259" key="3">
    <source>
        <dbReference type="Pfam" id="PF12612"/>
    </source>
</evidence>
<dbReference type="Pfam" id="PF25767">
    <property type="entry name" value="ARM_TBCD_2nd"/>
    <property type="match status" value="1"/>
</dbReference>
<evidence type="ECO:0000256" key="2">
    <source>
        <dbReference type="PROSITE-ProRule" id="PRU00103"/>
    </source>
</evidence>
<accession>A0A6A6TGC2</accession>
<dbReference type="Pfam" id="PF12612">
    <property type="entry name" value="TFCD_C"/>
    <property type="match status" value="1"/>
</dbReference>
<keyword evidence="6" id="KW-1185">Reference proteome</keyword>
<sequence length="1204" mass="133867">MDAEEDDDLKLQQTAPKLLSDLARLLPRIIRHQDRDSTPGVFRRHVKEADIKKLIFAKLEQLQEDPQLLDPYLKTFLPPLVDAYLYSLQRERKSTAHGFLPLSHAICRILDLFCKIRGEKVVKGFLNNEPLYLDLILAEFESSEDRLFKDGSPVLESISPWTERYILLVWLSHLMLAPFPLTSFSGLKPSTGINPDLQLFLPPELPEVTLRVLTACLGSLHAATKERGAATTLLVKLCLRPDMQDLGLLSALTRWVLSFLSNVDKIQSSVHQCLGMLSFLSGLLKSASTQQINLVLTTAGGSAQHVISWSTLNFVQSSAVARKLLVKIFRGIAVHCLQALSSDDASDLLEQIIQFLLESLGDGDTPVRLAASKALSMITMKVDEAMAGDIFDAIKASLDENVFMQGPRRNLNAVNALQWHGLVLTLSHLLYRKAVRATQLGDILEHLLLALAFEQRSAQGGSIGTNVRDAACFGIWSWSRRYTNEELLSLDDMATAESGSTQSVSVPRRLAAELLVAACLDPSGNIRRGASAALQELIGRHPDTITEGIQLVQTVDYHAVGLRQRAMIDVAREASGLDRSYWTVLFQQLLRWRGAGSLDAPSRRSAASSVGQLCIGQPCLTALRMIEEICTALMMLERREIEERHGLSMALSCVIEQARIEGLSQSREVEELRVRLASLWALLERGLFLEEKSFVSTDLRPELTAFAVCKFLEAMADACIHLDDPLLRQIPTQLIVRTLNLCLRRHEESVLTAIPGSVRAVIALLSRIDLAARDQLLLDWLTQLQAEASYTGLRCSGHAVALGAAFTAVYASGTENFASFSDSSDDTEVISPAEYAQTSRRNLPLLMLDILTFRCTTAVAVEARTVALQAIDVLLDHWRLTRAPEVFLPTGASQQIVGALHEALNDYTVTERGDVGALVRLQALRTTEVGLKNGLLRGEIETPTDLTSLDADLLRLSLEKLDKIRTRASGILRDHNALRELLQVDPKRWYPTQDVSSFLYFANILPVFYQPAATDQYRQTICLGVLSSAGMGSESVMRESRNVVAYVLHHGLEDPARVLEFVNNLLAIFQSSLNNDKVLLELLEIFAFLFDCNAMDRLISTNFSFRNLLSCTQKSHFKSSNMQKLLLALDVYRGLVRAPSTKRDTLVKMTSMLLHPFPRVREAAATQLYMVTYDDNLRNQVWTKPTKELKSVVELIKSYTIPPA</sequence>
<dbReference type="InterPro" id="IPR058033">
    <property type="entry name" value="ARM_TBCD_2nd"/>
</dbReference>
<dbReference type="EMBL" id="MU004312">
    <property type="protein sequence ID" value="KAF2658782.1"/>
    <property type="molecule type" value="Genomic_DNA"/>
</dbReference>
<dbReference type="AlphaFoldDB" id="A0A6A6TGC2"/>
<dbReference type="InterPro" id="IPR033162">
    <property type="entry name" value="TBCD"/>
</dbReference>
<dbReference type="InterPro" id="IPR011989">
    <property type="entry name" value="ARM-like"/>
</dbReference>
<dbReference type="PANTHER" id="PTHR12658">
    <property type="entry name" value="BETA-TUBULIN COFACTOR D"/>
    <property type="match status" value="1"/>
</dbReference>
<dbReference type="GO" id="GO:0007021">
    <property type="term" value="P:tubulin complex assembly"/>
    <property type="evidence" value="ECO:0007669"/>
    <property type="project" value="InterPro"/>
</dbReference>
<dbReference type="GO" id="GO:0005096">
    <property type="term" value="F:GTPase activator activity"/>
    <property type="evidence" value="ECO:0007669"/>
    <property type="project" value="InterPro"/>
</dbReference>
<dbReference type="Gene3D" id="1.25.10.10">
    <property type="entry name" value="Leucine-rich Repeat Variant"/>
    <property type="match status" value="1"/>
</dbReference>
<name>A0A6A6TGC2_9PLEO</name>
<evidence type="ECO:0000313" key="5">
    <source>
        <dbReference type="EMBL" id="KAF2658782.1"/>
    </source>
</evidence>
<dbReference type="GO" id="GO:0000226">
    <property type="term" value="P:microtubule cytoskeleton organization"/>
    <property type="evidence" value="ECO:0007669"/>
    <property type="project" value="TreeGrafter"/>
</dbReference>
<keyword evidence="1" id="KW-0143">Chaperone</keyword>
<organism evidence="5 6">
    <name type="scientific">Lophiostoma macrostomum CBS 122681</name>
    <dbReference type="NCBI Taxonomy" id="1314788"/>
    <lineage>
        <taxon>Eukaryota</taxon>
        <taxon>Fungi</taxon>
        <taxon>Dikarya</taxon>
        <taxon>Ascomycota</taxon>
        <taxon>Pezizomycotina</taxon>
        <taxon>Dothideomycetes</taxon>
        <taxon>Pleosporomycetidae</taxon>
        <taxon>Pleosporales</taxon>
        <taxon>Lophiostomataceae</taxon>
        <taxon>Lophiostoma</taxon>
    </lineage>
</organism>
<evidence type="ECO:0000256" key="1">
    <source>
        <dbReference type="ARBA" id="ARBA00023186"/>
    </source>
</evidence>
<feature type="domain" description="Tubulin-folding cofactor D C-terminal" evidence="3">
    <location>
        <begin position="951"/>
        <end position="1124"/>
    </location>
</feature>
<gene>
    <name evidence="5" type="ORF">K491DRAFT_766476</name>
</gene>
<dbReference type="OrthoDB" id="10253476at2759"/>
<evidence type="ECO:0000313" key="6">
    <source>
        <dbReference type="Proteomes" id="UP000799324"/>
    </source>
</evidence>
<dbReference type="Pfam" id="PF23579">
    <property type="entry name" value="ARM_TBCD"/>
    <property type="match status" value="1"/>
</dbReference>
<dbReference type="InterPro" id="IPR022577">
    <property type="entry name" value="TBCD_C"/>
</dbReference>
<dbReference type="GO" id="GO:0048487">
    <property type="term" value="F:beta-tubulin binding"/>
    <property type="evidence" value="ECO:0007669"/>
    <property type="project" value="InterPro"/>
</dbReference>
<reference evidence="5" key="1">
    <citation type="journal article" date="2020" name="Stud. Mycol.">
        <title>101 Dothideomycetes genomes: a test case for predicting lifestyles and emergence of pathogens.</title>
        <authorList>
            <person name="Haridas S."/>
            <person name="Albert R."/>
            <person name="Binder M."/>
            <person name="Bloem J."/>
            <person name="Labutti K."/>
            <person name="Salamov A."/>
            <person name="Andreopoulos B."/>
            <person name="Baker S."/>
            <person name="Barry K."/>
            <person name="Bills G."/>
            <person name="Bluhm B."/>
            <person name="Cannon C."/>
            <person name="Castanera R."/>
            <person name="Culley D."/>
            <person name="Daum C."/>
            <person name="Ezra D."/>
            <person name="Gonzalez J."/>
            <person name="Henrissat B."/>
            <person name="Kuo A."/>
            <person name="Liang C."/>
            <person name="Lipzen A."/>
            <person name="Lutzoni F."/>
            <person name="Magnuson J."/>
            <person name="Mondo S."/>
            <person name="Nolan M."/>
            <person name="Ohm R."/>
            <person name="Pangilinan J."/>
            <person name="Park H.-J."/>
            <person name="Ramirez L."/>
            <person name="Alfaro M."/>
            <person name="Sun H."/>
            <person name="Tritt A."/>
            <person name="Yoshinaga Y."/>
            <person name="Zwiers L.-H."/>
            <person name="Turgeon B."/>
            <person name="Goodwin S."/>
            <person name="Spatafora J."/>
            <person name="Crous P."/>
            <person name="Grigoriev I."/>
        </authorList>
    </citation>
    <scope>NUCLEOTIDE SEQUENCE</scope>
    <source>
        <strain evidence="5">CBS 122681</strain>
    </source>
</reference>